<dbReference type="Proteomes" id="UP000020529">
    <property type="component" value="Unassembled WGS sequence"/>
</dbReference>
<evidence type="ECO:0000256" key="1">
    <source>
        <dbReference type="SAM" id="Phobius"/>
    </source>
</evidence>
<protein>
    <submittedName>
        <fullName evidence="2">Putative membrane protein</fullName>
    </submittedName>
</protein>
<dbReference type="PATRIC" id="fig|1339315.3.peg.1614"/>
<feature type="transmembrane region" description="Helical" evidence="1">
    <location>
        <begin position="134"/>
        <end position="159"/>
    </location>
</feature>
<feature type="transmembrane region" description="Helical" evidence="1">
    <location>
        <begin position="20"/>
        <end position="46"/>
    </location>
</feature>
<feature type="transmembrane region" description="Helical" evidence="1">
    <location>
        <begin position="165"/>
        <end position="185"/>
    </location>
</feature>
<accession>A0A015SYF4</accession>
<feature type="transmembrane region" description="Helical" evidence="1">
    <location>
        <begin position="87"/>
        <end position="107"/>
    </location>
</feature>
<evidence type="ECO:0000313" key="3">
    <source>
        <dbReference type="Proteomes" id="UP000020529"/>
    </source>
</evidence>
<dbReference type="GeneID" id="60370228"/>
<reference evidence="2 3" key="1">
    <citation type="submission" date="2014-02" db="EMBL/GenBank/DDBJ databases">
        <authorList>
            <person name="Sears C."/>
            <person name="Carroll K."/>
            <person name="Sack B.R."/>
            <person name="Qadri F."/>
            <person name="Myers L.L."/>
            <person name="Chung G.-T."/>
            <person name="Escheverria P."/>
            <person name="Fraser C.M."/>
            <person name="Sadzewicz L."/>
            <person name="Shefchek K.A."/>
            <person name="Tallon L."/>
            <person name="Das S.P."/>
            <person name="Daugherty S."/>
            <person name="Mongodin E.F."/>
        </authorList>
    </citation>
    <scope>NUCLEOTIDE SEQUENCE [LARGE SCALE GENOMIC DNA]</scope>
    <source>
        <strain evidence="3">3988T(B)14</strain>
    </source>
</reference>
<keyword evidence="1" id="KW-1133">Transmembrane helix</keyword>
<feature type="transmembrane region" description="Helical" evidence="1">
    <location>
        <begin position="58"/>
        <end position="81"/>
    </location>
</feature>
<organism evidence="2 3">
    <name type="scientific">Bacteroides fragilis str. 3988T(B)14</name>
    <dbReference type="NCBI Taxonomy" id="1339315"/>
    <lineage>
        <taxon>Bacteria</taxon>
        <taxon>Pseudomonadati</taxon>
        <taxon>Bacteroidota</taxon>
        <taxon>Bacteroidia</taxon>
        <taxon>Bacteroidales</taxon>
        <taxon>Bacteroidaceae</taxon>
        <taxon>Bacteroides</taxon>
    </lineage>
</organism>
<comment type="caution">
    <text evidence="2">The sequence shown here is derived from an EMBL/GenBank/DDBJ whole genome shotgun (WGS) entry which is preliminary data.</text>
</comment>
<keyword evidence="1" id="KW-0472">Membrane</keyword>
<name>A0A015SYF4_BACFG</name>
<dbReference type="EMBL" id="JGCY01000244">
    <property type="protein sequence ID" value="EXY75247.1"/>
    <property type="molecule type" value="Genomic_DNA"/>
</dbReference>
<proteinExistence type="predicted"/>
<gene>
    <name evidence="2" type="ORF">M124_0819</name>
</gene>
<sequence length="372" mass="41890">MGNKGVLSSAFNMSLGFIPVIVSILLCEFITQDISIYIGTGIGLIYSYRSLSRKGARIPNFILYISTGILTLLTLASFIPGDFVPEGALPLTLEVSILIPMVILFLHRRKFISHYLRQNAQCNRRLFAQGAESAIVSARVVLILGILHFAVISLTVLVAHPLTRTSILVLYHVLPPTIFILSILLNQIGIRYFNHVMAHTEYVPIVNTRGDVIGKSLAVEAINYKNAYINPVIRIAVSTHGMLFLCNRPQSCILDKGKVDIPMECYLRYGETLTAGANRLLSNAFPKASDLKPTFTISYHFENEQTNRLVYLFIVDMEDDSILCDPRFKGGKLWTFQQIEHNLGTHFFSECFELEYEHLKQVIGIREKYKVS</sequence>
<keyword evidence="1" id="KW-0812">Transmembrane</keyword>
<dbReference type="RefSeq" id="WP_005785267.1">
    <property type="nucleotide sequence ID" value="NZ_JGCY01000244.1"/>
</dbReference>
<dbReference type="AlphaFoldDB" id="A0A015SYF4"/>
<evidence type="ECO:0000313" key="2">
    <source>
        <dbReference type="EMBL" id="EXY75247.1"/>
    </source>
</evidence>